<evidence type="ECO:0000313" key="2">
    <source>
        <dbReference type="Proteomes" id="UP001162162"/>
    </source>
</evidence>
<sequence length="63" mass="7218">MNSNGVSQNQKTEYPTAKQEGKALPQIVTILIDVKHDFSHFDKYPKIIQTPHFLCFCHSTGRE</sequence>
<dbReference type="Proteomes" id="UP001162162">
    <property type="component" value="Unassembled WGS sequence"/>
</dbReference>
<keyword evidence="2" id="KW-1185">Reference proteome</keyword>
<comment type="caution">
    <text evidence="1">The sequence shown here is derived from an EMBL/GenBank/DDBJ whole genome shotgun (WGS) entry which is preliminary data.</text>
</comment>
<evidence type="ECO:0000313" key="1">
    <source>
        <dbReference type="EMBL" id="KAJ8962537.1"/>
    </source>
</evidence>
<reference evidence="1" key="1">
    <citation type="journal article" date="2023" name="Insect Mol. Biol.">
        <title>Genome sequencing provides insights into the evolution of gene families encoding plant cell wall-degrading enzymes in longhorned beetles.</title>
        <authorList>
            <person name="Shin N.R."/>
            <person name="Okamura Y."/>
            <person name="Kirsch R."/>
            <person name="Pauchet Y."/>
        </authorList>
    </citation>
    <scope>NUCLEOTIDE SEQUENCE</scope>
    <source>
        <strain evidence="1">AMC_N1</strain>
    </source>
</reference>
<dbReference type="AlphaFoldDB" id="A0AAV8ZGF4"/>
<gene>
    <name evidence="1" type="ORF">NQ318_000929</name>
</gene>
<proteinExistence type="predicted"/>
<organism evidence="1 2">
    <name type="scientific">Aromia moschata</name>
    <dbReference type="NCBI Taxonomy" id="1265417"/>
    <lineage>
        <taxon>Eukaryota</taxon>
        <taxon>Metazoa</taxon>
        <taxon>Ecdysozoa</taxon>
        <taxon>Arthropoda</taxon>
        <taxon>Hexapoda</taxon>
        <taxon>Insecta</taxon>
        <taxon>Pterygota</taxon>
        <taxon>Neoptera</taxon>
        <taxon>Endopterygota</taxon>
        <taxon>Coleoptera</taxon>
        <taxon>Polyphaga</taxon>
        <taxon>Cucujiformia</taxon>
        <taxon>Chrysomeloidea</taxon>
        <taxon>Cerambycidae</taxon>
        <taxon>Cerambycinae</taxon>
        <taxon>Callichromatini</taxon>
        <taxon>Aromia</taxon>
    </lineage>
</organism>
<accession>A0AAV8ZGF4</accession>
<protein>
    <submittedName>
        <fullName evidence="1">Uncharacterized protein</fullName>
    </submittedName>
</protein>
<name>A0AAV8ZGF4_9CUCU</name>
<dbReference type="EMBL" id="JAPWTK010000002">
    <property type="protein sequence ID" value="KAJ8962537.1"/>
    <property type="molecule type" value="Genomic_DNA"/>
</dbReference>